<accession>A0A2S9X8C2</accession>
<name>A0A2S9X8C2_9NEIS</name>
<dbReference type="Proteomes" id="UP000239469">
    <property type="component" value="Unassembled WGS sequence"/>
</dbReference>
<protein>
    <submittedName>
        <fullName evidence="1">Uncharacterized protein</fullName>
    </submittedName>
</protein>
<gene>
    <name evidence="1" type="ORF">BUE93_03460</name>
</gene>
<sequence length="172" mass="19058">MTQPNYRAAYLKDRARLISYGDSTRDAPFMDVPPGMPRTFENGLQQGRLMLENLQTLFQRCETGHYGETGAYARENGMELYSLGYRFLRDMIDQTGYAQPVAGQAPLDFMTGLITGFWGGMASLIGRASVPDDAAELRRVSQHPAFRHVMSLSRAPKSASRKVSANGRGTQA</sequence>
<organism evidence="1 2">
    <name type="scientific">Chromobacterium amazonense</name>
    <dbReference type="NCBI Taxonomy" id="1382803"/>
    <lineage>
        <taxon>Bacteria</taxon>
        <taxon>Pseudomonadati</taxon>
        <taxon>Pseudomonadota</taxon>
        <taxon>Betaproteobacteria</taxon>
        <taxon>Neisseriales</taxon>
        <taxon>Chromobacteriaceae</taxon>
        <taxon>Chromobacterium</taxon>
    </lineage>
</organism>
<proteinExistence type="predicted"/>
<dbReference type="AlphaFoldDB" id="A0A2S9X8C2"/>
<reference evidence="1 2" key="1">
    <citation type="submission" date="2017-01" db="EMBL/GenBank/DDBJ databases">
        <title>New insights into the genetic diversity of Chromobacterium isolated from tropical freshwater lake.</title>
        <authorList>
            <person name="Santos A.B."/>
            <person name="Nascimento A.M."/>
            <person name="Da Silva P.C."/>
        </authorList>
    </citation>
    <scope>NUCLEOTIDE SEQUENCE [LARGE SCALE GENOMIC DNA]</scope>
    <source>
        <strain evidence="1 2">56AF</strain>
    </source>
</reference>
<dbReference type="EMBL" id="MTBD01000006">
    <property type="protein sequence ID" value="PRP71964.1"/>
    <property type="molecule type" value="Genomic_DNA"/>
</dbReference>
<comment type="caution">
    <text evidence="1">The sequence shown here is derived from an EMBL/GenBank/DDBJ whole genome shotgun (WGS) entry which is preliminary data.</text>
</comment>
<evidence type="ECO:0000313" key="2">
    <source>
        <dbReference type="Proteomes" id="UP000239469"/>
    </source>
</evidence>
<dbReference type="RefSeq" id="WP_106075835.1">
    <property type="nucleotide sequence ID" value="NZ_MTBD01000006.1"/>
</dbReference>
<dbReference type="OrthoDB" id="9180027at2"/>
<evidence type="ECO:0000313" key="1">
    <source>
        <dbReference type="EMBL" id="PRP71964.1"/>
    </source>
</evidence>